<keyword evidence="7 8" id="KW-0472">Membrane</keyword>
<dbReference type="InterPro" id="IPR051449">
    <property type="entry name" value="ABC-2_transporter_component"/>
</dbReference>
<keyword evidence="4" id="KW-1003">Cell membrane</keyword>
<evidence type="ECO:0000256" key="2">
    <source>
        <dbReference type="ARBA" id="ARBA00007783"/>
    </source>
</evidence>
<evidence type="ECO:0000256" key="7">
    <source>
        <dbReference type="ARBA" id="ARBA00023136"/>
    </source>
</evidence>
<organism evidence="10">
    <name type="scientific">marine sediment metagenome</name>
    <dbReference type="NCBI Taxonomy" id="412755"/>
    <lineage>
        <taxon>unclassified sequences</taxon>
        <taxon>metagenomes</taxon>
        <taxon>ecological metagenomes</taxon>
    </lineage>
</organism>
<evidence type="ECO:0000256" key="3">
    <source>
        <dbReference type="ARBA" id="ARBA00022448"/>
    </source>
</evidence>
<comment type="subcellular location">
    <subcellularLocation>
        <location evidence="1">Cell membrane</location>
        <topology evidence="1">Multi-pass membrane protein</topology>
    </subcellularLocation>
</comment>
<dbReference type="InterPro" id="IPR047817">
    <property type="entry name" value="ABC2_TM_bact-type"/>
</dbReference>
<dbReference type="GO" id="GO:0005886">
    <property type="term" value="C:plasma membrane"/>
    <property type="evidence" value="ECO:0007669"/>
    <property type="project" value="UniProtKB-SubCell"/>
</dbReference>
<feature type="transmembrane region" description="Helical" evidence="8">
    <location>
        <begin position="145"/>
        <end position="168"/>
    </location>
</feature>
<dbReference type="PANTHER" id="PTHR30294">
    <property type="entry name" value="MEMBRANE COMPONENT OF ABC TRANSPORTER YHHJ-RELATED"/>
    <property type="match status" value="1"/>
</dbReference>
<evidence type="ECO:0000256" key="6">
    <source>
        <dbReference type="ARBA" id="ARBA00022989"/>
    </source>
</evidence>
<evidence type="ECO:0000313" key="10">
    <source>
        <dbReference type="EMBL" id="GAF68315.1"/>
    </source>
</evidence>
<dbReference type="AlphaFoldDB" id="X0SWX5"/>
<dbReference type="PROSITE" id="PS51012">
    <property type="entry name" value="ABC_TM2"/>
    <property type="match status" value="1"/>
</dbReference>
<evidence type="ECO:0000259" key="9">
    <source>
        <dbReference type="PROSITE" id="PS51012"/>
    </source>
</evidence>
<accession>X0SWX5</accession>
<comment type="caution">
    <text evidence="10">The sequence shown here is derived from an EMBL/GenBank/DDBJ whole genome shotgun (WGS) entry which is preliminary data.</text>
</comment>
<keyword evidence="6 8" id="KW-1133">Transmembrane helix</keyword>
<evidence type="ECO:0000256" key="8">
    <source>
        <dbReference type="SAM" id="Phobius"/>
    </source>
</evidence>
<evidence type="ECO:0000256" key="4">
    <source>
        <dbReference type="ARBA" id="ARBA00022475"/>
    </source>
</evidence>
<feature type="transmembrane region" description="Helical" evidence="8">
    <location>
        <begin position="188"/>
        <end position="214"/>
    </location>
</feature>
<name>X0SWX5_9ZZZZ</name>
<feature type="domain" description="ABC transmembrane type-2" evidence="9">
    <location>
        <begin position="100"/>
        <end position="355"/>
    </location>
</feature>
<dbReference type="GO" id="GO:0140359">
    <property type="term" value="F:ABC-type transporter activity"/>
    <property type="evidence" value="ECO:0007669"/>
    <property type="project" value="InterPro"/>
</dbReference>
<dbReference type="EMBL" id="BARS01003771">
    <property type="protein sequence ID" value="GAF68315.1"/>
    <property type="molecule type" value="Genomic_DNA"/>
</dbReference>
<feature type="non-terminal residue" evidence="10">
    <location>
        <position position="1"/>
    </location>
</feature>
<dbReference type="InterPro" id="IPR013525">
    <property type="entry name" value="ABC2_TM"/>
</dbReference>
<dbReference type="Pfam" id="PF12698">
    <property type="entry name" value="ABC2_membrane_3"/>
    <property type="match status" value="1"/>
</dbReference>
<feature type="transmembrane region" description="Helical" evidence="8">
    <location>
        <begin position="235"/>
        <end position="261"/>
    </location>
</feature>
<feature type="transmembrane region" description="Helical" evidence="8">
    <location>
        <begin position="329"/>
        <end position="349"/>
    </location>
</feature>
<evidence type="ECO:0000256" key="1">
    <source>
        <dbReference type="ARBA" id="ARBA00004651"/>
    </source>
</evidence>
<keyword evidence="5 8" id="KW-0812">Transmembrane</keyword>
<keyword evidence="3" id="KW-0813">Transport</keyword>
<dbReference type="PANTHER" id="PTHR30294:SF29">
    <property type="entry name" value="MULTIDRUG ABC TRANSPORTER PERMEASE YBHS-RELATED"/>
    <property type="match status" value="1"/>
</dbReference>
<protein>
    <recommendedName>
        <fullName evidence="9">ABC transmembrane type-2 domain-containing protein</fullName>
    </recommendedName>
</protein>
<proteinExistence type="inferred from homology"/>
<feature type="transmembrane region" description="Helical" evidence="8">
    <location>
        <begin position="273"/>
        <end position="293"/>
    </location>
</feature>
<gene>
    <name evidence="10" type="ORF">S01H1_07313</name>
</gene>
<sequence length="377" mass="40939">QGQEAAELKDYLYRNNTVITVEADSLEDALIDFQETNATALLYIREGYSENVSDGLKGDLKIYANLKTLTIAETSSSDSLSSLVNIYSYYSSISRIRNLLEGIGEEGDPYIVRNPLSISYASIIKGNVLEIAPGAIVQLIMTQSVMLPLMVMVMLMFAIQMAATSIAIEKEQKTLETLMTLPVSRMTILSGKLAGSIVVAIGGAIAYMIGFSYYMTSAFSFAPEMTSMSTGDVGLGLEPIGMILLGVNIFVTLVSGLALAISLATFTDNVRSAQSLTGFLTIPVLIPVIVLMFTDLSMLPPTIQWILLAIPYTHSIIASKAAFLGNYAAVIQSIGYITAFTIVVLYIAARIFSTERIITARFTTFSLKNILRKIKNE</sequence>
<comment type="similarity">
    <text evidence="2">Belongs to the ABC-2 integral membrane protein family.</text>
</comment>
<reference evidence="10" key="1">
    <citation type="journal article" date="2014" name="Front. Microbiol.">
        <title>High frequency of phylogenetically diverse reductive dehalogenase-homologous genes in deep subseafloor sedimentary metagenomes.</title>
        <authorList>
            <person name="Kawai M."/>
            <person name="Futagami T."/>
            <person name="Toyoda A."/>
            <person name="Takaki Y."/>
            <person name="Nishi S."/>
            <person name="Hori S."/>
            <person name="Arai W."/>
            <person name="Tsubouchi T."/>
            <person name="Morono Y."/>
            <person name="Uchiyama I."/>
            <person name="Ito T."/>
            <person name="Fujiyama A."/>
            <person name="Inagaki F."/>
            <person name="Takami H."/>
        </authorList>
    </citation>
    <scope>NUCLEOTIDE SEQUENCE</scope>
    <source>
        <strain evidence="10">Expedition CK06-06</strain>
    </source>
</reference>
<evidence type="ECO:0000256" key="5">
    <source>
        <dbReference type="ARBA" id="ARBA00022692"/>
    </source>
</evidence>
<dbReference type="Gene3D" id="3.40.1710.10">
    <property type="entry name" value="abc type-2 transporter like domain"/>
    <property type="match status" value="1"/>
</dbReference>